<dbReference type="EC" id="2.7.13.3" evidence="3"/>
<dbReference type="InterPro" id="IPR050428">
    <property type="entry name" value="TCS_sensor_his_kinase"/>
</dbReference>
<keyword evidence="9" id="KW-0902">Two-component regulatory system</keyword>
<sequence>MSEGAAHAQKGRRLALTLALWILPAVMLTMGTSLWMSATTIVELSDSAYDRSLAGAVRAIDANISTESGGVGVELPYNLFSFFQLTAQGRVYFNVSTDDGLVQIGDVLLPPTLDLSPGEIRFHDGEYFGETIRIGALRRPLDPTEPAGTSITIQVAETKSSRNAFQNTLIERAILRDVMVVAALVGLLTLGVFMALRPLRRLRDEIDRRASDDLKPIAGQKLPAEVRPLVEAVNRLMNRRQELADLQRRFLDDASHQLRTPMAVLRTQIDLALHDRDVDTIHETLRSSMDVLDRSTRTTTQLLTLARTQASEGTDIYPQHSLEFAETVAEVIRGLWPKLRARRMECEFHDPGQPVWVRANRALLEEAVSNLLDNAINYAPRASVIDARLTCTEDEAVLQILDEGPGMAEGELANAGIRFRRGSAARNGRTGSGLGLAIAQTALRACGGTIKLANREDRSGLSATIRLPIER</sequence>
<proteinExistence type="predicted"/>
<dbReference type="PANTHER" id="PTHR45436">
    <property type="entry name" value="SENSOR HISTIDINE KINASE YKOH"/>
    <property type="match status" value="1"/>
</dbReference>
<dbReference type="SUPFAM" id="SSF55874">
    <property type="entry name" value="ATPase domain of HSP90 chaperone/DNA topoisomerase II/histidine kinase"/>
    <property type="match status" value="1"/>
</dbReference>
<dbReference type="PRINTS" id="PR00344">
    <property type="entry name" value="BCTRLSENSOR"/>
</dbReference>
<evidence type="ECO:0000256" key="2">
    <source>
        <dbReference type="ARBA" id="ARBA00004370"/>
    </source>
</evidence>
<keyword evidence="7 14" id="KW-0418">Kinase</keyword>
<feature type="transmembrane region" description="Helical" evidence="11">
    <location>
        <begin position="178"/>
        <end position="199"/>
    </location>
</feature>
<dbReference type="InterPro" id="IPR003661">
    <property type="entry name" value="HisK_dim/P_dom"/>
</dbReference>
<organism evidence="14 15">
    <name type="scientific">Devosia lucknowensis</name>
    <dbReference type="NCBI Taxonomy" id="1096929"/>
    <lineage>
        <taxon>Bacteria</taxon>
        <taxon>Pseudomonadati</taxon>
        <taxon>Pseudomonadota</taxon>
        <taxon>Alphaproteobacteria</taxon>
        <taxon>Hyphomicrobiales</taxon>
        <taxon>Devosiaceae</taxon>
        <taxon>Devosia</taxon>
    </lineage>
</organism>
<evidence type="ECO:0000256" key="3">
    <source>
        <dbReference type="ARBA" id="ARBA00012438"/>
    </source>
</evidence>
<dbReference type="Proteomes" id="UP000194474">
    <property type="component" value="Unassembled WGS sequence"/>
</dbReference>
<keyword evidence="5" id="KW-0808">Transferase</keyword>
<name>A0A1Y6F520_9HYPH</name>
<keyword evidence="15" id="KW-1185">Reference proteome</keyword>
<dbReference type="GO" id="GO:0000155">
    <property type="term" value="F:phosphorelay sensor kinase activity"/>
    <property type="evidence" value="ECO:0007669"/>
    <property type="project" value="InterPro"/>
</dbReference>
<dbReference type="InterPro" id="IPR003660">
    <property type="entry name" value="HAMP_dom"/>
</dbReference>
<evidence type="ECO:0000259" key="13">
    <source>
        <dbReference type="PROSITE" id="PS50885"/>
    </source>
</evidence>
<dbReference type="Gene3D" id="1.10.287.130">
    <property type="match status" value="1"/>
</dbReference>
<dbReference type="SMART" id="SM00388">
    <property type="entry name" value="HisKA"/>
    <property type="match status" value="1"/>
</dbReference>
<dbReference type="GO" id="GO:0005886">
    <property type="term" value="C:plasma membrane"/>
    <property type="evidence" value="ECO:0007669"/>
    <property type="project" value="TreeGrafter"/>
</dbReference>
<dbReference type="Pfam" id="PF08521">
    <property type="entry name" value="2CSK_N"/>
    <property type="match status" value="1"/>
</dbReference>
<dbReference type="CDD" id="cd00082">
    <property type="entry name" value="HisKA"/>
    <property type="match status" value="1"/>
</dbReference>
<evidence type="ECO:0000256" key="4">
    <source>
        <dbReference type="ARBA" id="ARBA00022553"/>
    </source>
</evidence>
<gene>
    <name evidence="14" type="ORF">SAMN06295905_1612</name>
</gene>
<evidence type="ECO:0000256" key="8">
    <source>
        <dbReference type="ARBA" id="ARBA00022989"/>
    </source>
</evidence>
<keyword evidence="8 11" id="KW-1133">Transmembrane helix</keyword>
<dbReference type="PANTHER" id="PTHR45436:SF1">
    <property type="entry name" value="SENSOR PROTEIN QSEC"/>
    <property type="match status" value="1"/>
</dbReference>
<comment type="catalytic activity">
    <reaction evidence="1">
        <text>ATP + protein L-histidine = ADP + protein N-phospho-L-histidine.</text>
        <dbReference type="EC" id="2.7.13.3"/>
    </reaction>
</comment>
<evidence type="ECO:0000256" key="6">
    <source>
        <dbReference type="ARBA" id="ARBA00022692"/>
    </source>
</evidence>
<dbReference type="OrthoDB" id="8673316at2"/>
<evidence type="ECO:0000256" key="11">
    <source>
        <dbReference type="SAM" id="Phobius"/>
    </source>
</evidence>
<feature type="domain" description="HAMP" evidence="13">
    <location>
        <begin position="193"/>
        <end position="245"/>
    </location>
</feature>
<protein>
    <recommendedName>
        <fullName evidence="3">histidine kinase</fullName>
        <ecNumber evidence="3">2.7.13.3</ecNumber>
    </recommendedName>
</protein>
<evidence type="ECO:0000259" key="12">
    <source>
        <dbReference type="PROSITE" id="PS50109"/>
    </source>
</evidence>
<evidence type="ECO:0000256" key="5">
    <source>
        <dbReference type="ARBA" id="ARBA00022679"/>
    </source>
</evidence>
<dbReference type="EMBL" id="FXWK01000001">
    <property type="protein sequence ID" value="SMQ68641.1"/>
    <property type="molecule type" value="Genomic_DNA"/>
</dbReference>
<dbReference type="InterPro" id="IPR005467">
    <property type="entry name" value="His_kinase_dom"/>
</dbReference>
<evidence type="ECO:0000313" key="15">
    <source>
        <dbReference type="Proteomes" id="UP000194474"/>
    </source>
</evidence>
<dbReference type="InterPro" id="IPR003594">
    <property type="entry name" value="HATPase_dom"/>
</dbReference>
<comment type="subcellular location">
    <subcellularLocation>
        <location evidence="2">Membrane</location>
    </subcellularLocation>
</comment>
<dbReference type="AlphaFoldDB" id="A0A1Y6F520"/>
<dbReference type="SMART" id="SM00387">
    <property type="entry name" value="HATPase_c"/>
    <property type="match status" value="1"/>
</dbReference>
<keyword evidence="6 11" id="KW-0812">Transmembrane</keyword>
<dbReference type="PROSITE" id="PS50885">
    <property type="entry name" value="HAMP"/>
    <property type="match status" value="1"/>
</dbReference>
<dbReference type="InterPro" id="IPR013727">
    <property type="entry name" value="2CSK_N"/>
</dbReference>
<dbReference type="RefSeq" id="WP_086469917.1">
    <property type="nucleotide sequence ID" value="NZ_FXWK01000001.1"/>
</dbReference>
<dbReference type="InterPro" id="IPR036890">
    <property type="entry name" value="HATPase_C_sf"/>
</dbReference>
<evidence type="ECO:0000313" key="14">
    <source>
        <dbReference type="EMBL" id="SMQ68641.1"/>
    </source>
</evidence>
<evidence type="ECO:0000256" key="10">
    <source>
        <dbReference type="ARBA" id="ARBA00023136"/>
    </source>
</evidence>
<keyword evidence="10 11" id="KW-0472">Membrane</keyword>
<evidence type="ECO:0000256" key="1">
    <source>
        <dbReference type="ARBA" id="ARBA00000085"/>
    </source>
</evidence>
<dbReference type="Pfam" id="PF02518">
    <property type="entry name" value="HATPase_c"/>
    <property type="match status" value="1"/>
</dbReference>
<dbReference type="CDD" id="cd00075">
    <property type="entry name" value="HATPase"/>
    <property type="match status" value="1"/>
</dbReference>
<dbReference type="Gene3D" id="3.30.565.10">
    <property type="entry name" value="Histidine kinase-like ATPase, C-terminal domain"/>
    <property type="match status" value="1"/>
</dbReference>
<dbReference type="InterPro" id="IPR004358">
    <property type="entry name" value="Sig_transdc_His_kin-like_C"/>
</dbReference>
<dbReference type="InterPro" id="IPR036097">
    <property type="entry name" value="HisK_dim/P_sf"/>
</dbReference>
<dbReference type="PROSITE" id="PS50109">
    <property type="entry name" value="HIS_KIN"/>
    <property type="match status" value="1"/>
</dbReference>
<keyword evidence="4" id="KW-0597">Phosphoprotein</keyword>
<reference evidence="15" key="1">
    <citation type="submission" date="2017-04" db="EMBL/GenBank/DDBJ databases">
        <authorList>
            <person name="Varghese N."/>
            <person name="Submissions S."/>
        </authorList>
    </citation>
    <scope>NUCLEOTIDE SEQUENCE [LARGE SCALE GENOMIC DNA]</scope>
</reference>
<evidence type="ECO:0000256" key="9">
    <source>
        <dbReference type="ARBA" id="ARBA00023012"/>
    </source>
</evidence>
<dbReference type="Pfam" id="PF00512">
    <property type="entry name" value="HisKA"/>
    <property type="match status" value="1"/>
</dbReference>
<accession>A0A1Y6F520</accession>
<evidence type="ECO:0000256" key="7">
    <source>
        <dbReference type="ARBA" id="ARBA00022777"/>
    </source>
</evidence>
<dbReference type="SUPFAM" id="SSF47384">
    <property type="entry name" value="Homodimeric domain of signal transducing histidine kinase"/>
    <property type="match status" value="1"/>
</dbReference>
<feature type="domain" description="Histidine kinase" evidence="12">
    <location>
        <begin position="253"/>
        <end position="471"/>
    </location>
</feature>